<dbReference type="Proteomes" id="UP000679749">
    <property type="component" value="Unassembled WGS sequence"/>
</dbReference>
<evidence type="ECO:0000313" key="2">
    <source>
        <dbReference type="Proteomes" id="UP000679749"/>
    </source>
</evidence>
<dbReference type="GO" id="GO:0030420">
    <property type="term" value="P:establishment of competence for transformation"/>
    <property type="evidence" value="ECO:0007669"/>
    <property type="project" value="InterPro"/>
</dbReference>
<comment type="caution">
    <text evidence="1">The sequence shown here is derived from an EMBL/GenBank/DDBJ whole genome shotgun (WGS) entry which is preliminary data.</text>
</comment>
<organism evidence="1 2">
    <name type="scientific">Neobacillus rhizophilus</name>
    <dbReference type="NCBI Taxonomy" id="2833579"/>
    <lineage>
        <taxon>Bacteria</taxon>
        <taxon>Bacillati</taxon>
        <taxon>Bacillota</taxon>
        <taxon>Bacilli</taxon>
        <taxon>Bacillales</taxon>
        <taxon>Bacillaceae</taxon>
        <taxon>Neobacillus</taxon>
    </lineage>
</organism>
<dbReference type="EMBL" id="JAGYPF010000001">
    <property type="protein sequence ID" value="MBS4212202.1"/>
    <property type="molecule type" value="Genomic_DNA"/>
</dbReference>
<evidence type="ECO:0000313" key="1">
    <source>
        <dbReference type="EMBL" id="MBS4212202.1"/>
    </source>
</evidence>
<dbReference type="Pfam" id="PF06338">
    <property type="entry name" value="ComK"/>
    <property type="match status" value="1"/>
</dbReference>
<reference evidence="1" key="1">
    <citation type="submission" date="2021-05" db="EMBL/GenBank/DDBJ databases">
        <title>Novel Bacillus species.</title>
        <authorList>
            <person name="Liu G."/>
        </authorList>
    </citation>
    <scope>NUCLEOTIDE SEQUENCE</scope>
    <source>
        <strain evidence="1">FJAT-49825</strain>
    </source>
</reference>
<name>A0A942YTS9_9BACI</name>
<dbReference type="AlphaFoldDB" id="A0A942YTS9"/>
<gene>
    <name evidence="1" type="ORF">KHA99_06980</name>
</gene>
<proteinExistence type="predicted"/>
<dbReference type="PIRSF" id="PIRSF011560">
    <property type="entry name" value="ComK"/>
    <property type="match status" value="1"/>
</dbReference>
<accession>A0A942YTS9</accession>
<sequence>MLLAPMEYGSKVYTKIIEVDDEFISPFKPLDIIKKSCDYFGVDYESRKKGTRQLIGYSRKIPIAIEPANHIFFFPTTSPSRPECIWISHEHVENYRRVGPHQTQVTFQNKQTHLFSVSFGTIEGQMLRTALLKTKLLQRIEGNKKMTYIFNAPKPIKASEHSHDYK</sequence>
<keyword evidence="2" id="KW-1185">Reference proteome</keyword>
<protein>
    <submittedName>
        <fullName evidence="1">Competence protein ComK</fullName>
    </submittedName>
</protein>
<dbReference type="InterPro" id="IPR010461">
    <property type="entry name" value="ComK"/>
</dbReference>